<evidence type="ECO:0000256" key="2">
    <source>
        <dbReference type="ARBA" id="ARBA00006751"/>
    </source>
</evidence>
<dbReference type="PIRSF" id="PIRSF000477">
    <property type="entry name" value="PurNPase"/>
    <property type="match status" value="1"/>
</dbReference>
<gene>
    <name evidence="7" type="ORF">NF867_04325</name>
</gene>
<dbReference type="RefSeq" id="WP_252586364.1">
    <property type="nucleotide sequence ID" value="NZ_JAMWYS010000019.1"/>
</dbReference>
<dbReference type="NCBIfam" id="NF006054">
    <property type="entry name" value="PRK08202.1"/>
    <property type="match status" value="1"/>
</dbReference>
<dbReference type="NCBIfam" id="TIGR01700">
    <property type="entry name" value="PNPH"/>
    <property type="match status" value="1"/>
</dbReference>
<evidence type="ECO:0000313" key="8">
    <source>
        <dbReference type="Proteomes" id="UP001155182"/>
    </source>
</evidence>
<dbReference type="PANTHER" id="PTHR11904">
    <property type="entry name" value="METHYLTHIOADENOSINE/PURINE NUCLEOSIDE PHOSPHORYLASE"/>
    <property type="match status" value="1"/>
</dbReference>
<evidence type="ECO:0000256" key="3">
    <source>
        <dbReference type="ARBA" id="ARBA00022676"/>
    </source>
</evidence>
<organism evidence="7 8">
    <name type="scientific">Solitalea agri</name>
    <dbReference type="NCBI Taxonomy" id="2953739"/>
    <lineage>
        <taxon>Bacteria</taxon>
        <taxon>Pseudomonadati</taxon>
        <taxon>Bacteroidota</taxon>
        <taxon>Sphingobacteriia</taxon>
        <taxon>Sphingobacteriales</taxon>
        <taxon>Sphingobacteriaceae</taxon>
        <taxon>Solitalea</taxon>
    </lineage>
</organism>
<keyword evidence="8" id="KW-1185">Reference proteome</keyword>
<dbReference type="GO" id="GO:0004731">
    <property type="term" value="F:purine-nucleoside phosphorylase activity"/>
    <property type="evidence" value="ECO:0007669"/>
    <property type="project" value="UniProtKB-EC"/>
</dbReference>
<accession>A0A9X2JB42</accession>
<feature type="domain" description="Nucleoside phosphorylase" evidence="6">
    <location>
        <begin position="23"/>
        <end position="268"/>
    </location>
</feature>
<dbReference type="InterPro" id="IPR011268">
    <property type="entry name" value="Purine_phosphorylase"/>
</dbReference>
<dbReference type="Pfam" id="PF01048">
    <property type="entry name" value="PNP_UDP_1"/>
    <property type="match status" value="1"/>
</dbReference>
<dbReference type="GO" id="GO:0009116">
    <property type="term" value="P:nucleoside metabolic process"/>
    <property type="evidence" value="ECO:0007669"/>
    <property type="project" value="InterPro"/>
</dbReference>
<comment type="function">
    <text evidence="5">The purine nucleoside phosphorylases catalyze the phosphorolytic breakdown of the N-glycosidic bond in the beta-(deoxy)ribonucleoside molecules, with the formation of the corresponding free purine bases and pentose-1-phosphate.</text>
</comment>
<comment type="pathway">
    <text evidence="1 5">Purine metabolism; purine nucleoside salvage.</text>
</comment>
<evidence type="ECO:0000313" key="7">
    <source>
        <dbReference type="EMBL" id="MCO4292087.1"/>
    </source>
</evidence>
<proteinExistence type="inferred from homology"/>
<name>A0A9X2JB42_9SPHI</name>
<evidence type="ECO:0000256" key="5">
    <source>
        <dbReference type="PIRNR" id="PIRNR000477"/>
    </source>
</evidence>
<protein>
    <recommendedName>
        <fullName evidence="5">Purine nucleoside phosphorylase</fullName>
        <ecNumber evidence="5">2.4.2.1</ecNumber>
    </recommendedName>
    <alternativeName>
        <fullName evidence="5">Inosine-guanosine phosphorylase</fullName>
    </alternativeName>
</protein>
<dbReference type="CDD" id="cd09009">
    <property type="entry name" value="PNP-EcPNPII_like"/>
    <property type="match status" value="1"/>
</dbReference>
<dbReference type="InterPro" id="IPR035994">
    <property type="entry name" value="Nucleoside_phosphorylase_sf"/>
</dbReference>
<keyword evidence="4 5" id="KW-0808">Transferase</keyword>
<dbReference type="Proteomes" id="UP001155182">
    <property type="component" value="Unassembled WGS sequence"/>
</dbReference>
<sequence>MLDRLRSTIEHIEKRINGFQPEIGVILGTGLGKLVEDIEIKYELMYSNIPNFPISTVEFHAGKLIFGTLNGKNVVAMQGRLHYYEGYSMQQITFPVRVMQLLGIKQLLVSNACGCLNPDYRKGDLMIIDDHINLLPDNPLRGHNYDTLGPRFPDMSAPYDKVMIKKAEQIAVANNIVAHTGVYVSVPGPNLETRAEYKYLRIIGGDVVGMSTVPEVIVANHMGLPVFAISVITDECFPETLTKVSIDEIVTVAQLAEPKMTLILKELISSF</sequence>
<reference evidence="7" key="1">
    <citation type="submission" date="2022-06" db="EMBL/GenBank/DDBJ databases">
        <title>Solitalea sp. MAHUQ-68 isolated from rhizospheric soil.</title>
        <authorList>
            <person name="Huq M.A."/>
        </authorList>
    </citation>
    <scope>NUCLEOTIDE SEQUENCE</scope>
    <source>
        <strain evidence="7">MAHUQ-68</strain>
    </source>
</reference>
<dbReference type="AlphaFoldDB" id="A0A9X2JB42"/>
<dbReference type="SUPFAM" id="SSF53167">
    <property type="entry name" value="Purine and uridine phosphorylases"/>
    <property type="match status" value="1"/>
</dbReference>
<evidence type="ECO:0000256" key="1">
    <source>
        <dbReference type="ARBA" id="ARBA00005058"/>
    </source>
</evidence>
<dbReference type="EMBL" id="JAMWYS010000019">
    <property type="protein sequence ID" value="MCO4292087.1"/>
    <property type="molecule type" value="Genomic_DNA"/>
</dbReference>
<keyword evidence="3 5" id="KW-0328">Glycosyltransferase</keyword>
<dbReference type="EC" id="2.4.2.1" evidence="5"/>
<dbReference type="GO" id="GO:0005737">
    <property type="term" value="C:cytoplasm"/>
    <property type="evidence" value="ECO:0007669"/>
    <property type="project" value="TreeGrafter"/>
</dbReference>
<evidence type="ECO:0000256" key="4">
    <source>
        <dbReference type="ARBA" id="ARBA00022679"/>
    </source>
</evidence>
<evidence type="ECO:0000259" key="6">
    <source>
        <dbReference type="Pfam" id="PF01048"/>
    </source>
</evidence>
<dbReference type="Gene3D" id="3.40.50.1580">
    <property type="entry name" value="Nucleoside phosphorylase domain"/>
    <property type="match status" value="1"/>
</dbReference>
<dbReference type="InterPro" id="IPR000845">
    <property type="entry name" value="Nucleoside_phosphorylase_d"/>
</dbReference>
<dbReference type="PANTHER" id="PTHR11904:SF9">
    <property type="entry name" value="PURINE NUCLEOSIDE PHOSPHORYLASE-RELATED"/>
    <property type="match status" value="1"/>
</dbReference>
<dbReference type="NCBIfam" id="TIGR01697">
    <property type="entry name" value="PNPH-PUNA-XAPA"/>
    <property type="match status" value="1"/>
</dbReference>
<comment type="caution">
    <text evidence="7">The sequence shown here is derived from an EMBL/GenBank/DDBJ whole genome shotgun (WGS) entry which is preliminary data.</text>
</comment>
<comment type="similarity">
    <text evidence="2 5">Belongs to the PNP/MTAP phosphorylase family.</text>
</comment>
<dbReference type="InterPro" id="IPR011270">
    <property type="entry name" value="Pur_Nuc_Pase_Ino/Guo-sp"/>
</dbReference>